<evidence type="ECO:0000313" key="6">
    <source>
        <dbReference type="RefSeq" id="XP_022834372.1"/>
    </source>
</evidence>
<dbReference type="Proteomes" id="UP000301870">
    <property type="component" value="Unplaced"/>
</dbReference>
<dbReference type="AlphaFoldDB" id="A0A9J7ESZ7"/>
<accession>A0A9J7ESZ7</accession>
<proteinExistence type="inferred from homology"/>
<feature type="compositionally biased region" description="Basic and acidic residues" evidence="4">
    <location>
        <begin position="244"/>
        <end position="264"/>
    </location>
</feature>
<dbReference type="InterPro" id="IPR047865">
    <property type="entry name" value="Ribosomal_uL10_bac_type"/>
</dbReference>
<evidence type="ECO:0000256" key="4">
    <source>
        <dbReference type="SAM" id="MobiDB-lite"/>
    </source>
</evidence>
<dbReference type="KEGG" id="sliu:111362081"/>
<feature type="region of interest" description="Disordered" evidence="4">
    <location>
        <begin position="236"/>
        <end position="264"/>
    </location>
</feature>
<dbReference type="RefSeq" id="XP_022834372.1">
    <property type="nucleotide sequence ID" value="XM_022978604.1"/>
</dbReference>
<dbReference type="Gene3D" id="3.30.70.1730">
    <property type="match status" value="1"/>
</dbReference>
<evidence type="ECO:0000256" key="3">
    <source>
        <dbReference type="ARBA" id="ARBA00035716"/>
    </source>
</evidence>
<dbReference type="OrthoDB" id="360689at2759"/>
<keyword evidence="5" id="KW-1185">Reference proteome</keyword>
<keyword evidence="6" id="KW-0687">Ribonucleoprotein</keyword>
<dbReference type="CTD" id="124995"/>
<evidence type="ECO:0000256" key="1">
    <source>
        <dbReference type="ARBA" id="ARBA00008889"/>
    </source>
</evidence>
<evidence type="ECO:0000313" key="5">
    <source>
        <dbReference type="Proteomes" id="UP000301870"/>
    </source>
</evidence>
<keyword evidence="6" id="KW-0689">Ribosomal protein</keyword>
<dbReference type="SUPFAM" id="SSF160369">
    <property type="entry name" value="Ribosomal protein L10-like"/>
    <property type="match status" value="1"/>
</dbReference>
<dbReference type="GO" id="GO:0005840">
    <property type="term" value="C:ribosome"/>
    <property type="evidence" value="ECO:0007669"/>
    <property type="project" value="UniProtKB-KW"/>
</dbReference>
<reference evidence="6" key="1">
    <citation type="submission" date="2025-08" db="UniProtKB">
        <authorList>
            <consortium name="RefSeq"/>
        </authorList>
    </citation>
    <scope>IDENTIFICATION</scope>
    <source>
        <strain evidence="6">Ishihara</strain>
        <tissue evidence="6">Whole body</tissue>
    </source>
</reference>
<name>A0A9J7ESZ7_SPOLT</name>
<dbReference type="PANTHER" id="PTHR11560">
    <property type="entry name" value="39S RIBOSOMAL PROTEIN L10, MITOCHONDRIAL"/>
    <property type="match status" value="1"/>
</dbReference>
<dbReference type="InterPro" id="IPR043141">
    <property type="entry name" value="Ribosomal_uL10-like_sf"/>
</dbReference>
<comment type="similarity">
    <text evidence="1">Belongs to the universal ribosomal protein uL10 family.</text>
</comment>
<gene>
    <name evidence="6" type="primary">LOC111362081</name>
</gene>
<organism evidence="5 6">
    <name type="scientific">Spodoptera litura</name>
    <name type="common">Asian cotton leafworm</name>
    <dbReference type="NCBI Taxonomy" id="69820"/>
    <lineage>
        <taxon>Eukaryota</taxon>
        <taxon>Metazoa</taxon>
        <taxon>Ecdysozoa</taxon>
        <taxon>Arthropoda</taxon>
        <taxon>Hexapoda</taxon>
        <taxon>Insecta</taxon>
        <taxon>Pterygota</taxon>
        <taxon>Neoptera</taxon>
        <taxon>Endopterygota</taxon>
        <taxon>Lepidoptera</taxon>
        <taxon>Glossata</taxon>
        <taxon>Ditrysia</taxon>
        <taxon>Noctuoidea</taxon>
        <taxon>Noctuidae</taxon>
        <taxon>Amphipyrinae</taxon>
        <taxon>Spodoptera</taxon>
    </lineage>
</organism>
<sequence>MASLKKVLLPTQASFLIAKRFRGKINIQRPKKPHFERQLLIDLAKPKYGTPKYLLPDTVLCDRGEKRYAREIDNPFERILANECLNWFNTSKMVIFLHVNAISMEDKMPVFAALNKNNMHLRTYGKKIVSMATTGTRYEAVNHLFTSHQNIIFGQPENVAKMFKIMKKAPQLVIMAGIIQDRLMSKNELLEYSQMQNIDVARSQLCAVLDSAGSCLVRQLTQGQQALVGHLEKHVELQSTSSKEPQESTKVESESAKAEPESTS</sequence>
<dbReference type="GeneID" id="111362081"/>
<evidence type="ECO:0000256" key="2">
    <source>
        <dbReference type="ARBA" id="ARBA00035707"/>
    </source>
</evidence>
<protein>
    <recommendedName>
        <fullName evidence="2">Large ribosomal subunit protein uL10m</fullName>
    </recommendedName>
    <alternativeName>
        <fullName evidence="3">39S ribosomal protein L10, mitochondrial</fullName>
    </alternativeName>
</protein>